<dbReference type="InterPro" id="IPR019736">
    <property type="entry name" value="Synapsin_P_site"/>
</dbReference>
<evidence type="ECO:0000256" key="5">
    <source>
        <dbReference type="SAM" id="MobiDB-lite"/>
    </source>
</evidence>
<feature type="compositionally biased region" description="Low complexity" evidence="5">
    <location>
        <begin position="39"/>
        <end position="57"/>
    </location>
</feature>
<evidence type="ECO:0000259" key="6">
    <source>
        <dbReference type="Pfam" id="PF02078"/>
    </source>
</evidence>
<keyword evidence="9" id="KW-1185">Reference proteome</keyword>
<evidence type="ECO:0000313" key="9">
    <source>
        <dbReference type="Proteomes" id="UP001178461"/>
    </source>
</evidence>
<evidence type="ECO:0000313" key="8">
    <source>
        <dbReference type="EMBL" id="CAI5767196.1"/>
    </source>
</evidence>
<dbReference type="AlphaFoldDB" id="A0AA35JW58"/>
<evidence type="ECO:0000256" key="4">
    <source>
        <dbReference type="ARBA" id="ARBA00034103"/>
    </source>
</evidence>
<dbReference type="PROSITE" id="PS00415">
    <property type="entry name" value="SYNAPSIN_1"/>
    <property type="match status" value="1"/>
</dbReference>
<keyword evidence="2" id="KW-0597">Phosphoprotein</keyword>
<dbReference type="PANTHER" id="PTHR10841">
    <property type="entry name" value="SYNAPSIN"/>
    <property type="match status" value="1"/>
</dbReference>
<dbReference type="PRINTS" id="PR01368">
    <property type="entry name" value="SYNAPSIN"/>
</dbReference>
<dbReference type="SUPFAM" id="SSF56059">
    <property type="entry name" value="Glutathione synthetase ATP-binding domain-like"/>
    <property type="match status" value="1"/>
</dbReference>
<evidence type="ECO:0000256" key="3">
    <source>
        <dbReference type="ARBA" id="ARBA00023018"/>
    </source>
</evidence>
<feature type="compositionally biased region" description="Low complexity" evidence="5">
    <location>
        <begin position="78"/>
        <end position="88"/>
    </location>
</feature>
<dbReference type="GO" id="GO:0030672">
    <property type="term" value="C:synaptic vesicle membrane"/>
    <property type="evidence" value="ECO:0007669"/>
    <property type="project" value="TreeGrafter"/>
</dbReference>
<dbReference type="SUPFAM" id="SSF52440">
    <property type="entry name" value="PreATP-grasp domain"/>
    <property type="match status" value="1"/>
</dbReference>
<accession>A0AA35JW58</accession>
<dbReference type="InterPro" id="IPR020897">
    <property type="entry name" value="Synapsin_pre-ATP-grasp_dom"/>
</dbReference>
<evidence type="ECO:0000256" key="2">
    <source>
        <dbReference type="ARBA" id="ARBA00022553"/>
    </source>
</evidence>
<dbReference type="PANTHER" id="PTHR10841:SF20">
    <property type="entry name" value="SYNAPSIN-2"/>
    <property type="match status" value="1"/>
</dbReference>
<sequence>MMNFLRRRLSDSSFIANLPNGYMTDLQRPEPQQPPPPAAAAAAAPASSSSSASASPASERRQPQPAAAPPPQQPPQQQPQQSVGSSFFSSLSNAVKQTAASAGLVDAGSSSSAAAKKFKLLLVIDEPHTDWAKSFRGKKVHGEYDIKVEQAQFSEVNLIAHADGNYAVDMQAFRNGTKVVRSFRPDFVLVRQHSFGMAENEDFRNLIIGMHYAGIPSVNSLESIYNFCDKPWVFAQLVSIYRTLGPEKFPLIEQTFYPNHKEMLWQIQ</sequence>
<comment type="similarity">
    <text evidence="1">Belongs to the synapsin family.</text>
</comment>
<dbReference type="Gene3D" id="3.40.50.20">
    <property type="match status" value="1"/>
</dbReference>
<dbReference type="Pfam" id="PF02750">
    <property type="entry name" value="Synapsin_C"/>
    <property type="match status" value="1"/>
</dbReference>
<comment type="subcellular location">
    <subcellularLocation>
        <location evidence="4">Synapse</location>
    </subcellularLocation>
</comment>
<protein>
    <submittedName>
        <fullName evidence="8">Synapsinsynapsin-2</fullName>
    </submittedName>
</protein>
<dbReference type="InterPro" id="IPR016185">
    <property type="entry name" value="PreATP-grasp_dom_sf"/>
</dbReference>
<dbReference type="Pfam" id="PF10581">
    <property type="entry name" value="Synapsin_N"/>
    <property type="match status" value="1"/>
</dbReference>
<dbReference type="Proteomes" id="UP001178461">
    <property type="component" value="Chromosome 2"/>
</dbReference>
<feature type="region of interest" description="Disordered" evidence="5">
    <location>
        <begin position="20"/>
        <end position="88"/>
    </location>
</feature>
<name>A0AA35JW58_9SAUR</name>
<reference evidence="8" key="1">
    <citation type="submission" date="2022-12" db="EMBL/GenBank/DDBJ databases">
        <authorList>
            <person name="Alioto T."/>
            <person name="Alioto T."/>
            <person name="Gomez Garrido J."/>
        </authorList>
    </citation>
    <scope>NUCLEOTIDE SEQUENCE</scope>
</reference>
<feature type="compositionally biased region" description="Pro residues" evidence="5">
    <location>
        <begin position="66"/>
        <end position="77"/>
    </location>
</feature>
<dbReference type="InterPro" id="IPR001359">
    <property type="entry name" value="Synapsin"/>
</dbReference>
<dbReference type="Pfam" id="PF02078">
    <property type="entry name" value="Synapsin"/>
    <property type="match status" value="1"/>
</dbReference>
<gene>
    <name evidence="8" type="ORF">PODLI_1B004572</name>
</gene>
<feature type="domain" description="Synapsin pre-ATP-grasp" evidence="6">
    <location>
        <begin position="115"/>
        <end position="217"/>
    </location>
</feature>
<keyword evidence="3" id="KW-0770">Synapse</keyword>
<dbReference type="FunFam" id="3.40.50.20:FF:000008">
    <property type="entry name" value="Synapsin III"/>
    <property type="match status" value="1"/>
</dbReference>
<dbReference type="GO" id="GO:0007269">
    <property type="term" value="P:neurotransmitter secretion"/>
    <property type="evidence" value="ECO:0007669"/>
    <property type="project" value="InterPro"/>
</dbReference>
<proteinExistence type="inferred from homology"/>
<organism evidence="8 9">
    <name type="scientific">Podarcis lilfordi</name>
    <name type="common">Lilford's wall lizard</name>
    <dbReference type="NCBI Taxonomy" id="74358"/>
    <lineage>
        <taxon>Eukaryota</taxon>
        <taxon>Metazoa</taxon>
        <taxon>Chordata</taxon>
        <taxon>Craniata</taxon>
        <taxon>Vertebrata</taxon>
        <taxon>Euteleostomi</taxon>
        <taxon>Lepidosauria</taxon>
        <taxon>Squamata</taxon>
        <taxon>Bifurcata</taxon>
        <taxon>Unidentata</taxon>
        <taxon>Episquamata</taxon>
        <taxon>Laterata</taxon>
        <taxon>Lacertibaenia</taxon>
        <taxon>Lacertidae</taxon>
        <taxon>Podarcis</taxon>
    </lineage>
</organism>
<feature type="domain" description="Synapsin ATP-binding" evidence="7">
    <location>
        <begin position="219"/>
        <end position="264"/>
    </location>
</feature>
<evidence type="ECO:0000256" key="1">
    <source>
        <dbReference type="ARBA" id="ARBA00008243"/>
    </source>
</evidence>
<dbReference type="EMBL" id="OX395127">
    <property type="protein sequence ID" value="CAI5767196.1"/>
    <property type="molecule type" value="Genomic_DNA"/>
</dbReference>
<evidence type="ECO:0000259" key="7">
    <source>
        <dbReference type="Pfam" id="PF02750"/>
    </source>
</evidence>
<dbReference type="InterPro" id="IPR020898">
    <property type="entry name" value="Synapsin_ATP-bd_dom"/>
</dbReference>